<name>A0A0A9G7H2_ARUDO</name>
<dbReference type="EMBL" id="GBRH01177449">
    <property type="protein sequence ID" value="JAE20447.1"/>
    <property type="molecule type" value="Transcribed_RNA"/>
</dbReference>
<reference evidence="1" key="2">
    <citation type="journal article" date="2015" name="Data Brief">
        <title>Shoot transcriptome of the giant reed, Arundo donax.</title>
        <authorList>
            <person name="Barrero R.A."/>
            <person name="Guerrero F.D."/>
            <person name="Moolhuijzen P."/>
            <person name="Goolsby J.A."/>
            <person name="Tidwell J."/>
            <person name="Bellgard S.E."/>
            <person name="Bellgard M.I."/>
        </authorList>
    </citation>
    <scope>NUCLEOTIDE SEQUENCE</scope>
    <source>
        <tissue evidence="1">Shoot tissue taken approximately 20 cm above the soil surface</tissue>
    </source>
</reference>
<proteinExistence type="predicted"/>
<accession>A0A0A9G7H2</accession>
<dbReference type="AlphaFoldDB" id="A0A0A9G7H2"/>
<protein>
    <submittedName>
        <fullName evidence="1">Uncharacterized protein</fullName>
    </submittedName>
</protein>
<reference evidence="1" key="1">
    <citation type="submission" date="2014-09" db="EMBL/GenBank/DDBJ databases">
        <authorList>
            <person name="Magalhaes I.L.F."/>
            <person name="Oliveira U."/>
            <person name="Santos F.R."/>
            <person name="Vidigal T.H.D.A."/>
            <person name="Brescovit A.D."/>
            <person name="Santos A.J."/>
        </authorList>
    </citation>
    <scope>NUCLEOTIDE SEQUENCE</scope>
    <source>
        <tissue evidence="1">Shoot tissue taken approximately 20 cm above the soil surface</tissue>
    </source>
</reference>
<sequence length="16" mass="1648">MRISTAASSPSTDARP</sequence>
<evidence type="ECO:0000313" key="1">
    <source>
        <dbReference type="EMBL" id="JAE20447.1"/>
    </source>
</evidence>
<organism evidence="1">
    <name type="scientific">Arundo donax</name>
    <name type="common">Giant reed</name>
    <name type="synonym">Donax arundinaceus</name>
    <dbReference type="NCBI Taxonomy" id="35708"/>
    <lineage>
        <taxon>Eukaryota</taxon>
        <taxon>Viridiplantae</taxon>
        <taxon>Streptophyta</taxon>
        <taxon>Embryophyta</taxon>
        <taxon>Tracheophyta</taxon>
        <taxon>Spermatophyta</taxon>
        <taxon>Magnoliopsida</taxon>
        <taxon>Liliopsida</taxon>
        <taxon>Poales</taxon>
        <taxon>Poaceae</taxon>
        <taxon>PACMAD clade</taxon>
        <taxon>Arundinoideae</taxon>
        <taxon>Arundineae</taxon>
        <taxon>Arundo</taxon>
    </lineage>
</organism>